<dbReference type="GO" id="GO:0046040">
    <property type="term" value="P:IMP metabolic process"/>
    <property type="evidence" value="ECO:0007669"/>
    <property type="project" value="TreeGrafter"/>
</dbReference>
<keyword evidence="7 8" id="KW-0342">GTP-binding</keyword>
<dbReference type="CDD" id="cd03108">
    <property type="entry name" value="AdSS"/>
    <property type="match status" value="1"/>
</dbReference>
<dbReference type="SUPFAM" id="SSF52540">
    <property type="entry name" value="P-loop containing nucleoside triphosphate hydrolases"/>
    <property type="match status" value="1"/>
</dbReference>
<dbReference type="Gene3D" id="3.40.440.10">
    <property type="entry name" value="Adenylosuccinate Synthetase, subunit A, domain 1"/>
    <property type="match status" value="1"/>
</dbReference>
<comment type="pathway">
    <text evidence="8">Purine metabolism; AMP biosynthesis via de novo pathway; AMP from IMP: step 1/2.</text>
</comment>
<dbReference type="HAMAP" id="MF_00011">
    <property type="entry name" value="Adenylosucc_synth"/>
    <property type="match status" value="1"/>
</dbReference>
<keyword evidence="3 8" id="KW-0479">Metal-binding</keyword>
<dbReference type="NCBIfam" id="NF002223">
    <property type="entry name" value="PRK01117.1"/>
    <property type="match status" value="1"/>
</dbReference>
<dbReference type="Gene3D" id="3.90.170.10">
    <property type="entry name" value="Adenylosuccinate Synthetase, subunit A, domain 3"/>
    <property type="match status" value="1"/>
</dbReference>
<evidence type="ECO:0000256" key="8">
    <source>
        <dbReference type="HAMAP-Rule" id="MF_00011"/>
    </source>
</evidence>
<feature type="active site" description="Proton donor" evidence="8">
    <location>
        <position position="41"/>
    </location>
</feature>
<dbReference type="GO" id="GO:0004019">
    <property type="term" value="F:adenylosuccinate synthase activity"/>
    <property type="evidence" value="ECO:0007669"/>
    <property type="project" value="UniProtKB-UniRule"/>
</dbReference>
<comment type="cofactor">
    <cofactor evidence="8">
        <name>Mg(2+)</name>
        <dbReference type="ChEBI" id="CHEBI:18420"/>
    </cofactor>
    <text evidence="8">Binds 1 Mg(2+) ion per subunit.</text>
</comment>
<feature type="binding site" evidence="8">
    <location>
        <position position="13"/>
    </location>
    <ligand>
        <name>Mg(2+)</name>
        <dbReference type="ChEBI" id="CHEBI:18420"/>
    </ligand>
</feature>
<keyword evidence="8" id="KW-0963">Cytoplasm</keyword>
<comment type="similarity">
    <text evidence="8">Belongs to the adenylosuccinate synthetase family.</text>
</comment>
<dbReference type="InterPro" id="IPR033128">
    <property type="entry name" value="Adenylosuccin_syn_Lys_AS"/>
</dbReference>
<feature type="binding site" evidence="8">
    <location>
        <begin position="417"/>
        <end position="419"/>
    </location>
    <ligand>
        <name>GTP</name>
        <dbReference type="ChEBI" id="CHEBI:37565"/>
    </ligand>
</feature>
<feature type="active site" evidence="9">
    <location>
        <position position="140"/>
    </location>
</feature>
<dbReference type="FunFam" id="3.90.170.10:FF:000001">
    <property type="entry name" value="Adenylosuccinate synthetase"/>
    <property type="match status" value="1"/>
</dbReference>
<feature type="binding site" evidence="8">
    <location>
        <begin position="303"/>
        <end position="309"/>
    </location>
    <ligand>
        <name>substrate</name>
    </ligand>
</feature>
<comment type="function">
    <text evidence="8">Plays an important role in the de novo pathway of purine nucleotide biosynthesis. Catalyzes the first committed step in the biosynthesis of AMP from IMP.</text>
</comment>
<proteinExistence type="inferred from homology"/>
<dbReference type="NCBIfam" id="TIGR00184">
    <property type="entry name" value="purA"/>
    <property type="match status" value="1"/>
</dbReference>
<feature type="binding site" evidence="8">
    <location>
        <begin position="12"/>
        <end position="18"/>
    </location>
    <ligand>
        <name>GTP</name>
        <dbReference type="ChEBI" id="CHEBI:37565"/>
    </ligand>
</feature>
<dbReference type="InterPro" id="IPR027417">
    <property type="entry name" value="P-loop_NTPase"/>
</dbReference>
<dbReference type="EC" id="6.3.4.4" evidence="8"/>
<accession>A0A933EA14</accession>
<keyword evidence="4 8" id="KW-0547">Nucleotide-binding</keyword>
<dbReference type="EMBL" id="JACQRX010000295">
    <property type="protein sequence ID" value="MBI4252145.1"/>
    <property type="molecule type" value="Genomic_DNA"/>
</dbReference>
<keyword evidence="2 8" id="KW-0436">Ligase</keyword>
<feature type="binding site" description="in other chain" evidence="8">
    <location>
        <position position="228"/>
    </location>
    <ligand>
        <name>IMP</name>
        <dbReference type="ChEBI" id="CHEBI:58053"/>
        <note>ligand shared between dimeric partners</note>
    </ligand>
</feature>
<sequence length="442" mass="48074">MSVLAVLGGQRGDEGKGKVIDWLAERADVVARYQGGANAGHTVVLNGKQYILHLVPTGILHPDVRCIIGSGVVVDPLALVEEIQYLRAQGVKVGENLAVGKRTHLIMPYHKVLDAHMEDLLGVNRIGTTGRGIGPAYSDKAARLGVRVSDLLDEKILTERIRVCLALKRRILGGIGISREESQALDEGYNQEMCRKVREILAPHVRDTEAEIQEAAESGKRILLEGAQGVLLDLDMGTYPYVTSSNTGVGGALSGLGLPYGKLNAVLGVMKAYCTRVGQGPFPTEIHGEEGERLRSAGGEYGATTGRPRRCGWFDAVAARHCIRVTGLDGLVITKLDVMDNHAAIQVCVAYELEGKRLTSFPAEINVLERCKPVYEEFPGWMTSTSGAREWEALPQRARGYLSALERLTGKKIWLISTGPGREDTIQVKDPFAALQEREPRP</sequence>
<comment type="catalytic activity">
    <reaction evidence="8">
        <text>IMP + L-aspartate + GTP = N(6)-(1,2-dicarboxyethyl)-AMP + GDP + phosphate + 2 H(+)</text>
        <dbReference type="Rhea" id="RHEA:15753"/>
        <dbReference type="ChEBI" id="CHEBI:15378"/>
        <dbReference type="ChEBI" id="CHEBI:29991"/>
        <dbReference type="ChEBI" id="CHEBI:37565"/>
        <dbReference type="ChEBI" id="CHEBI:43474"/>
        <dbReference type="ChEBI" id="CHEBI:57567"/>
        <dbReference type="ChEBI" id="CHEBI:58053"/>
        <dbReference type="ChEBI" id="CHEBI:58189"/>
        <dbReference type="EC" id="6.3.4.4"/>
    </reaction>
</comment>
<dbReference type="AlphaFoldDB" id="A0A933EA14"/>
<evidence type="ECO:0000256" key="7">
    <source>
        <dbReference type="ARBA" id="ARBA00023134"/>
    </source>
</evidence>
<feature type="binding site" evidence="8">
    <location>
        <position position="143"/>
    </location>
    <ligand>
        <name>IMP</name>
        <dbReference type="ChEBI" id="CHEBI:58053"/>
        <note>ligand shared between dimeric partners</note>
    </ligand>
</feature>
<keyword evidence="6 8" id="KW-0460">Magnesium</keyword>
<evidence type="ECO:0000256" key="4">
    <source>
        <dbReference type="ARBA" id="ARBA00022741"/>
    </source>
</evidence>
<dbReference type="Pfam" id="PF00709">
    <property type="entry name" value="Adenylsucc_synt"/>
    <property type="match status" value="1"/>
</dbReference>
<evidence type="ECO:0000256" key="1">
    <source>
        <dbReference type="ARBA" id="ARBA00011738"/>
    </source>
</evidence>
<feature type="binding site" evidence="8">
    <location>
        <position position="40"/>
    </location>
    <ligand>
        <name>Mg(2+)</name>
        <dbReference type="ChEBI" id="CHEBI:18420"/>
    </ligand>
</feature>
<keyword evidence="5 8" id="KW-0658">Purine biosynthesis</keyword>
<dbReference type="GO" id="GO:0005525">
    <property type="term" value="F:GTP binding"/>
    <property type="evidence" value="ECO:0007669"/>
    <property type="project" value="UniProtKB-UniRule"/>
</dbReference>
<evidence type="ECO:0000313" key="10">
    <source>
        <dbReference type="EMBL" id="MBI4252145.1"/>
    </source>
</evidence>
<evidence type="ECO:0000313" key="11">
    <source>
        <dbReference type="Proteomes" id="UP000752292"/>
    </source>
</evidence>
<feature type="binding site" description="in other chain" evidence="8">
    <location>
        <position position="243"/>
    </location>
    <ligand>
        <name>IMP</name>
        <dbReference type="ChEBI" id="CHEBI:58053"/>
        <note>ligand shared between dimeric partners</note>
    </ligand>
</feature>
<dbReference type="SMART" id="SM00788">
    <property type="entry name" value="Adenylsucc_synt"/>
    <property type="match status" value="1"/>
</dbReference>
<feature type="binding site" evidence="8">
    <location>
        <begin position="335"/>
        <end position="337"/>
    </location>
    <ligand>
        <name>GTP</name>
        <dbReference type="ChEBI" id="CHEBI:37565"/>
    </ligand>
</feature>
<protein>
    <recommendedName>
        <fullName evidence="8">Adenylosuccinate synthetase</fullName>
        <shortName evidence="8">AMPSase</shortName>
        <shortName evidence="8">AdSS</shortName>
        <ecNumber evidence="8">6.3.4.4</ecNumber>
    </recommendedName>
    <alternativeName>
        <fullName evidence="8">IMP--aspartate ligase</fullName>
    </alternativeName>
</protein>
<feature type="binding site" evidence="8">
    <location>
        <position position="309"/>
    </location>
    <ligand>
        <name>GTP</name>
        <dbReference type="ChEBI" id="CHEBI:37565"/>
    </ligand>
</feature>
<evidence type="ECO:0000256" key="6">
    <source>
        <dbReference type="ARBA" id="ARBA00022842"/>
    </source>
</evidence>
<feature type="binding site" description="in other chain" evidence="8">
    <location>
        <begin position="13"/>
        <end position="16"/>
    </location>
    <ligand>
        <name>IMP</name>
        <dbReference type="ChEBI" id="CHEBI:58053"/>
        <note>ligand shared between dimeric partners</note>
    </ligand>
</feature>
<feature type="binding site" description="in other chain" evidence="8">
    <location>
        <begin position="38"/>
        <end position="41"/>
    </location>
    <ligand>
        <name>IMP</name>
        <dbReference type="ChEBI" id="CHEBI:58053"/>
        <note>ligand shared between dimeric partners</note>
    </ligand>
</feature>
<dbReference type="GO" id="GO:0000287">
    <property type="term" value="F:magnesium ion binding"/>
    <property type="evidence" value="ECO:0007669"/>
    <property type="project" value="UniProtKB-UniRule"/>
</dbReference>
<feature type="binding site" description="in other chain" evidence="8">
    <location>
        <position position="307"/>
    </location>
    <ligand>
        <name>IMP</name>
        <dbReference type="ChEBI" id="CHEBI:58053"/>
        <note>ligand shared between dimeric partners</note>
    </ligand>
</feature>
<organism evidence="10 11">
    <name type="scientific">Tectimicrobiota bacterium</name>
    <dbReference type="NCBI Taxonomy" id="2528274"/>
    <lineage>
        <taxon>Bacteria</taxon>
        <taxon>Pseudomonadati</taxon>
        <taxon>Nitrospinota/Tectimicrobiota group</taxon>
        <taxon>Candidatus Tectimicrobiota</taxon>
    </lineage>
</organism>
<evidence type="ECO:0000256" key="2">
    <source>
        <dbReference type="ARBA" id="ARBA00022598"/>
    </source>
</evidence>
<dbReference type="FunFam" id="1.10.300.10:FF:000001">
    <property type="entry name" value="Adenylosuccinate synthetase"/>
    <property type="match status" value="1"/>
</dbReference>
<comment type="subunit">
    <text evidence="1 8">Homodimer.</text>
</comment>
<dbReference type="InterPro" id="IPR042110">
    <property type="entry name" value="Adenylosuccinate_synth_dom2"/>
</dbReference>
<dbReference type="PANTHER" id="PTHR11846:SF0">
    <property type="entry name" value="ADENYLOSUCCINATE SYNTHETASE"/>
    <property type="match status" value="1"/>
</dbReference>
<evidence type="ECO:0000256" key="3">
    <source>
        <dbReference type="ARBA" id="ARBA00022723"/>
    </source>
</evidence>
<feature type="active site" description="Proton acceptor" evidence="8">
    <location>
        <position position="13"/>
    </location>
</feature>
<dbReference type="GO" id="GO:0044208">
    <property type="term" value="P:'de novo' AMP biosynthetic process"/>
    <property type="evidence" value="ECO:0007669"/>
    <property type="project" value="UniProtKB-UniRule"/>
</dbReference>
<dbReference type="InterPro" id="IPR042111">
    <property type="entry name" value="Adenylosuccinate_synth_dom3"/>
</dbReference>
<dbReference type="InterPro" id="IPR042109">
    <property type="entry name" value="Adenylosuccinate_synth_dom1"/>
</dbReference>
<comment type="subcellular location">
    <subcellularLocation>
        <location evidence="8">Cytoplasm</location>
    </subcellularLocation>
</comment>
<feature type="binding site" description="in other chain" evidence="8">
    <location>
        <position position="129"/>
    </location>
    <ligand>
        <name>IMP</name>
        <dbReference type="ChEBI" id="CHEBI:58053"/>
        <note>ligand shared between dimeric partners</note>
    </ligand>
</feature>
<dbReference type="InterPro" id="IPR001114">
    <property type="entry name" value="Adenylosuccinate_synthetase"/>
</dbReference>
<dbReference type="GO" id="GO:0005737">
    <property type="term" value="C:cytoplasm"/>
    <property type="evidence" value="ECO:0007669"/>
    <property type="project" value="UniProtKB-SubCell"/>
</dbReference>
<dbReference type="Gene3D" id="1.10.300.10">
    <property type="entry name" value="Adenylosuccinate Synthetase, subunit A, domain 2"/>
    <property type="match status" value="1"/>
</dbReference>
<evidence type="ECO:0000256" key="5">
    <source>
        <dbReference type="ARBA" id="ARBA00022755"/>
    </source>
</evidence>
<comment type="caution">
    <text evidence="10">The sequence shown here is derived from an EMBL/GenBank/DDBJ whole genome shotgun (WGS) entry which is preliminary data.</text>
</comment>
<feature type="binding site" evidence="8">
    <location>
        <begin position="40"/>
        <end position="42"/>
    </location>
    <ligand>
        <name>GTP</name>
        <dbReference type="ChEBI" id="CHEBI:37565"/>
    </ligand>
</feature>
<dbReference type="PROSITE" id="PS00513">
    <property type="entry name" value="ADENYLOSUCCIN_SYN_2"/>
    <property type="match status" value="1"/>
</dbReference>
<reference evidence="10" key="1">
    <citation type="submission" date="2020-07" db="EMBL/GenBank/DDBJ databases">
        <title>Huge and variable diversity of episymbiotic CPR bacteria and DPANN archaea in groundwater ecosystems.</title>
        <authorList>
            <person name="He C.Y."/>
            <person name="Keren R."/>
            <person name="Whittaker M."/>
            <person name="Farag I.F."/>
            <person name="Doudna J."/>
            <person name="Cate J.H.D."/>
            <person name="Banfield J.F."/>
        </authorList>
    </citation>
    <scope>NUCLEOTIDE SEQUENCE</scope>
    <source>
        <strain evidence="10">NC_groundwater_1370_Ag_S-0.2um_69_93</strain>
    </source>
</reference>
<dbReference type="PANTHER" id="PTHR11846">
    <property type="entry name" value="ADENYLOSUCCINATE SYNTHETASE"/>
    <property type="match status" value="1"/>
</dbReference>
<dbReference type="Proteomes" id="UP000752292">
    <property type="component" value="Unassembled WGS sequence"/>
</dbReference>
<name>A0A933EA14_UNCTE</name>
<gene>
    <name evidence="8" type="primary">purA</name>
    <name evidence="10" type="ORF">HY618_06760</name>
</gene>
<evidence type="ECO:0000256" key="9">
    <source>
        <dbReference type="PROSITE-ProRule" id="PRU10134"/>
    </source>
</evidence>